<feature type="chain" id="PRO_5045699215" description="DNA ligase B" evidence="8">
    <location>
        <begin position="23"/>
        <end position="573"/>
    </location>
</feature>
<dbReference type="InterPro" id="IPR020923">
    <property type="entry name" value="DNA_ligase_B"/>
</dbReference>
<dbReference type="Gene3D" id="1.10.287.610">
    <property type="entry name" value="Helix hairpin bin"/>
    <property type="match status" value="1"/>
</dbReference>
<evidence type="ECO:0000256" key="4">
    <source>
        <dbReference type="ARBA" id="ARBA00023027"/>
    </source>
</evidence>
<comment type="caution">
    <text evidence="10">The sequence shown here is derived from an EMBL/GenBank/DDBJ whole genome shotgun (WGS) entry which is preliminary data.</text>
</comment>
<evidence type="ECO:0000256" key="8">
    <source>
        <dbReference type="SAM" id="SignalP"/>
    </source>
</evidence>
<sequence>MLAMPRLFIAALLFAASPFALACPQWSAERAEREITTLAARIAEWDDAYHRRGVALIDDELYDQARARLDSWQRCFPGPIASPDALATAGGPLVHPVAQTGLNKLADERAVADWMRTRKDLWIQPKVDGVAVTLVYRDGVLQRLISRGDGRSGQDWTRHARLIPTLTRRLPSQGELILQGELYWRLDGHIQAEHGSANARSLVAGALRRQRIDPQVGERIGLFVWDWPGGPTSMPARLAQLEALGFGQSKDLTQPLATLAEAREWRQRWYRQALPFATDGVVLRQAQRPPAARWRAEPPAWAAAWKYPLRSALATVRTLEFRIGRTGRITPLLQLEPVQLDDRRIGRVSLGSLERWQTLDIRPGDQIALTLAGLSIPRVDGVVSRSPLRSAIHAPDPARYHLLSCLQPSKGCEQQFLARLTWLSGDRALAMRGVSRGTWRMLMDAGLLAHLLAWLELDEPRLRQVPGIGAARAEALAAAFATTRRQEFAHWLSALGAPPGATAQAGDNWARLAGLSEAQWQRRQGIGPGRARALHRYFGDPATQALGRYLQAQGIAGFDTPDGEALSAAAGSR</sequence>
<dbReference type="PANTHER" id="PTHR47810:SF1">
    <property type="entry name" value="DNA LIGASE B"/>
    <property type="match status" value="1"/>
</dbReference>
<keyword evidence="8" id="KW-0732">Signal</keyword>
<evidence type="ECO:0000256" key="7">
    <source>
        <dbReference type="HAMAP-Rule" id="MF_01587"/>
    </source>
</evidence>
<dbReference type="EC" id="6.5.1.2" evidence="7"/>
<keyword evidence="1 7" id="KW-0436">Ligase</keyword>
<reference evidence="10 11" key="1">
    <citation type="submission" date="2016-10" db="EMBL/GenBank/DDBJ databases">
        <authorList>
            <person name="Varghese N."/>
            <person name="Submissions S."/>
        </authorList>
    </citation>
    <scope>NUCLEOTIDE SEQUENCE [LARGE SCALE GENOMIC DNA]</scope>
    <source>
        <strain evidence="10 11">DSM 6083</strain>
    </source>
</reference>
<evidence type="ECO:0000256" key="3">
    <source>
        <dbReference type="ARBA" id="ARBA00022763"/>
    </source>
</evidence>
<dbReference type="InterPro" id="IPR050326">
    <property type="entry name" value="NAD_dep_DNA_ligaseB"/>
</dbReference>
<dbReference type="SUPFAM" id="SSF56091">
    <property type="entry name" value="DNA ligase/mRNA capping enzyme, catalytic domain"/>
    <property type="match status" value="1"/>
</dbReference>
<keyword evidence="5 7" id="KW-0234">DNA repair</keyword>
<dbReference type="InterPro" id="IPR013840">
    <property type="entry name" value="DNAligase_N"/>
</dbReference>
<dbReference type="InterPro" id="IPR033136">
    <property type="entry name" value="DNA_ligase_CS"/>
</dbReference>
<accession>A0ABY0R5Y2</accession>
<comment type="catalytic activity">
    <reaction evidence="6 7">
        <text>NAD(+) + (deoxyribonucleotide)n-3'-hydroxyl + 5'-phospho-(deoxyribonucleotide)m = (deoxyribonucleotide)n+m + AMP + beta-nicotinamide D-nucleotide.</text>
        <dbReference type="EC" id="6.5.1.2"/>
    </reaction>
</comment>
<keyword evidence="11" id="KW-1185">Reference proteome</keyword>
<keyword evidence="2 7" id="KW-0235">DNA replication</keyword>
<evidence type="ECO:0000313" key="11">
    <source>
        <dbReference type="Proteomes" id="UP000182276"/>
    </source>
</evidence>
<dbReference type="SUPFAM" id="SSF50249">
    <property type="entry name" value="Nucleic acid-binding proteins"/>
    <property type="match status" value="1"/>
</dbReference>
<name>A0ABY0R5Y2_9GAMM</name>
<dbReference type="HAMAP" id="MF_01587">
    <property type="entry name" value="DNA_ligase_B"/>
    <property type="match status" value="1"/>
</dbReference>
<organism evidence="10 11">
    <name type="scientific">Stutzerimonas balearica DSM 6083</name>
    <dbReference type="NCBI Taxonomy" id="1123016"/>
    <lineage>
        <taxon>Bacteria</taxon>
        <taxon>Pseudomonadati</taxon>
        <taxon>Pseudomonadota</taxon>
        <taxon>Gammaproteobacteria</taxon>
        <taxon>Pseudomonadales</taxon>
        <taxon>Pseudomonadaceae</taxon>
        <taxon>Stutzerimonas</taxon>
    </lineage>
</organism>
<comment type="similarity">
    <text evidence="7">Belongs to the NAD-dependent DNA ligase family. LigB subfamily.</text>
</comment>
<evidence type="ECO:0000256" key="2">
    <source>
        <dbReference type="ARBA" id="ARBA00022705"/>
    </source>
</evidence>
<keyword evidence="4 7" id="KW-0520">NAD</keyword>
<proteinExistence type="inferred from homology"/>
<evidence type="ECO:0000259" key="9">
    <source>
        <dbReference type="SMART" id="SM00532"/>
    </source>
</evidence>
<dbReference type="Gene3D" id="2.40.50.140">
    <property type="entry name" value="Nucleic acid-binding proteins"/>
    <property type="match status" value="1"/>
</dbReference>
<feature type="domain" description="NAD-dependent DNA ligase N-terminal" evidence="9">
    <location>
        <begin position="30"/>
        <end position="428"/>
    </location>
</feature>
<dbReference type="InterPro" id="IPR012340">
    <property type="entry name" value="NA-bd_OB-fold"/>
</dbReference>
<dbReference type="Gene3D" id="3.30.470.30">
    <property type="entry name" value="DNA ligase/mRNA capping enzyme"/>
    <property type="match status" value="1"/>
</dbReference>
<dbReference type="PANTHER" id="PTHR47810">
    <property type="entry name" value="DNA LIGASE"/>
    <property type="match status" value="1"/>
</dbReference>
<dbReference type="PROSITE" id="PS01056">
    <property type="entry name" value="DNA_LIGASE_N2"/>
    <property type="match status" value="1"/>
</dbReference>
<evidence type="ECO:0000256" key="6">
    <source>
        <dbReference type="ARBA" id="ARBA00034005"/>
    </source>
</evidence>
<dbReference type="InterPro" id="IPR013839">
    <property type="entry name" value="DNAligase_adenylation"/>
</dbReference>
<dbReference type="InterPro" id="IPR010994">
    <property type="entry name" value="RuvA_2-like"/>
</dbReference>
<protein>
    <recommendedName>
        <fullName evidence="7">DNA ligase B</fullName>
        <ecNumber evidence="7">6.5.1.2</ecNumber>
    </recommendedName>
    <alternativeName>
        <fullName evidence="7">Polydeoxyribonucleotide synthase [NAD(+)] B</fullName>
    </alternativeName>
</protein>
<dbReference type="NCBIfam" id="NF005987">
    <property type="entry name" value="PRK08097.1"/>
    <property type="match status" value="1"/>
</dbReference>
<comment type="function">
    <text evidence="7">Catalyzes the formation of phosphodiester linkages between 5'-phosphoryl and 3'-hydroxyl groups in double-stranded DNA using NAD as a coenzyme and as the energy source for the reaction.</text>
</comment>
<dbReference type="EMBL" id="FNHO01000006">
    <property type="protein sequence ID" value="SDM59608.1"/>
    <property type="molecule type" value="Genomic_DNA"/>
</dbReference>
<dbReference type="PROSITE" id="PS51257">
    <property type="entry name" value="PROKAR_LIPOPROTEIN"/>
    <property type="match status" value="1"/>
</dbReference>
<dbReference type="Pfam" id="PF03120">
    <property type="entry name" value="OB_DNA_ligase"/>
    <property type="match status" value="1"/>
</dbReference>
<evidence type="ECO:0000256" key="1">
    <source>
        <dbReference type="ARBA" id="ARBA00022598"/>
    </source>
</evidence>
<dbReference type="GO" id="GO:0016874">
    <property type="term" value="F:ligase activity"/>
    <property type="evidence" value="ECO:0007669"/>
    <property type="project" value="UniProtKB-KW"/>
</dbReference>
<gene>
    <name evidence="7" type="primary">ligB</name>
    <name evidence="10" type="ORF">SAMN05660875_106144</name>
</gene>
<dbReference type="Proteomes" id="UP000182276">
    <property type="component" value="Unassembled WGS sequence"/>
</dbReference>
<feature type="active site" description="N6-AMP-lysine intermediate" evidence="7">
    <location>
        <position position="126"/>
    </location>
</feature>
<evidence type="ECO:0000313" key="10">
    <source>
        <dbReference type="EMBL" id="SDM59608.1"/>
    </source>
</evidence>
<keyword evidence="3 7" id="KW-0227">DNA damage</keyword>
<dbReference type="SMART" id="SM00532">
    <property type="entry name" value="LIGANc"/>
    <property type="match status" value="1"/>
</dbReference>
<dbReference type="InterPro" id="IPR004150">
    <property type="entry name" value="NAD_DNA_ligase_OB"/>
</dbReference>
<dbReference type="SUPFAM" id="SSF47781">
    <property type="entry name" value="RuvA domain 2-like"/>
    <property type="match status" value="1"/>
</dbReference>
<dbReference type="Pfam" id="PF01653">
    <property type="entry name" value="DNA_ligase_aden"/>
    <property type="match status" value="1"/>
</dbReference>
<feature type="signal peptide" evidence="8">
    <location>
        <begin position="1"/>
        <end position="22"/>
    </location>
</feature>
<evidence type="ECO:0000256" key="5">
    <source>
        <dbReference type="ARBA" id="ARBA00023204"/>
    </source>
</evidence>